<keyword evidence="5" id="KW-1185">Reference proteome</keyword>
<dbReference type="SUPFAM" id="SSF56219">
    <property type="entry name" value="DNase I-like"/>
    <property type="match status" value="1"/>
</dbReference>
<dbReference type="PANTHER" id="PTHR42834:SF1">
    <property type="entry name" value="ENDONUCLEASE_EXONUCLEASE_PHOSPHATASE FAMILY PROTEIN (AFU_ORTHOLOGUE AFUA_3G09210)"/>
    <property type="match status" value="1"/>
</dbReference>
<organism evidence="4 5">
    <name type="scientific">Salimicrobium halophilum</name>
    <dbReference type="NCBI Taxonomy" id="86666"/>
    <lineage>
        <taxon>Bacteria</taxon>
        <taxon>Bacillati</taxon>
        <taxon>Bacillota</taxon>
        <taxon>Bacilli</taxon>
        <taxon>Bacillales</taxon>
        <taxon>Bacillaceae</taxon>
        <taxon>Salimicrobium</taxon>
    </lineage>
</organism>
<proteinExistence type="predicted"/>
<evidence type="ECO:0000313" key="5">
    <source>
        <dbReference type="Proteomes" id="UP000199225"/>
    </source>
</evidence>
<dbReference type="Pfam" id="PF20578">
    <property type="entry name" value="aBig_2"/>
    <property type="match status" value="1"/>
</dbReference>
<dbReference type="CDD" id="cd04486">
    <property type="entry name" value="YhcR_OBF_like"/>
    <property type="match status" value="1"/>
</dbReference>
<dbReference type="EMBL" id="FNEV01000003">
    <property type="protein sequence ID" value="SDJ26482.1"/>
    <property type="molecule type" value="Genomic_DNA"/>
</dbReference>
<feature type="domain" description="Atrophied bacterial Ig" evidence="3">
    <location>
        <begin position="711"/>
        <end position="797"/>
    </location>
</feature>
<feature type="chain" id="PRO_5011615119" evidence="1">
    <location>
        <begin position="27"/>
        <end position="976"/>
    </location>
</feature>
<gene>
    <name evidence="4" type="ORF">SAMN04490247_1359</name>
</gene>
<dbReference type="RefSeq" id="WP_176757453.1">
    <property type="nucleotide sequence ID" value="NZ_FNEV01000003.1"/>
</dbReference>
<name>A0A1G8SB88_9BACI</name>
<reference evidence="5" key="1">
    <citation type="submission" date="2016-10" db="EMBL/GenBank/DDBJ databases">
        <authorList>
            <person name="Varghese N."/>
            <person name="Submissions S."/>
        </authorList>
    </citation>
    <scope>NUCLEOTIDE SEQUENCE [LARGE SCALE GENOMIC DNA]</scope>
    <source>
        <strain evidence="5">DSM 4771</strain>
    </source>
</reference>
<dbReference type="InterPro" id="IPR005135">
    <property type="entry name" value="Endo/exonuclease/phosphatase"/>
</dbReference>
<dbReference type="Pfam" id="PF03372">
    <property type="entry name" value="Exo_endo_phos"/>
    <property type="match status" value="1"/>
</dbReference>
<evidence type="ECO:0000259" key="2">
    <source>
        <dbReference type="Pfam" id="PF03372"/>
    </source>
</evidence>
<dbReference type="Proteomes" id="UP000199225">
    <property type="component" value="Unassembled WGS sequence"/>
</dbReference>
<dbReference type="GO" id="GO:0003824">
    <property type="term" value="F:catalytic activity"/>
    <property type="evidence" value="ECO:0007669"/>
    <property type="project" value="InterPro"/>
</dbReference>
<dbReference type="CDD" id="cd10283">
    <property type="entry name" value="MnuA_DNase1-like"/>
    <property type="match status" value="1"/>
</dbReference>
<evidence type="ECO:0000313" key="4">
    <source>
        <dbReference type="EMBL" id="SDJ26482.1"/>
    </source>
</evidence>
<keyword evidence="1" id="KW-0732">Signal</keyword>
<dbReference type="InterPro" id="IPR046780">
    <property type="entry name" value="aBig_2"/>
</dbReference>
<dbReference type="AlphaFoldDB" id="A0A1G8SB88"/>
<feature type="signal peptide" evidence="1">
    <location>
        <begin position="1"/>
        <end position="26"/>
    </location>
</feature>
<evidence type="ECO:0000259" key="3">
    <source>
        <dbReference type="Pfam" id="PF20578"/>
    </source>
</evidence>
<dbReference type="STRING" id="86666.SAMN04490247_1359"/>
<dbReference type="Gene3D" id="3.60.10.10">
    <property type="entry name" value="Endonuclease/exonuclease/phosphatase"/>
    <property type="match status" value="1"/>
</dbReference>
<protein>
    <submittedName>
        <fullName evidence="4">Predicted extracellular nuclease</fullName>
    </submittedName>
</protein>
<dbReference type="InterPro" id="IPR036691">
    <property type="entry name" value="Endo/exonu/phosph_ase_sf"/>
</dbReference>
<sequence length="976" mass="105125">MKNVPGKVLATSVVAAAVLAPSVVQADEMEVEVTTIVVDDDGVLKSVDYDEVVNELLDGERDGLYSYIMEHDMVGIGVNDDTIVDFDAYIDVLVSSDSSDEDILQQMIEDGEYLFTEEEEASVTPWNGENLAPHDIQGAGHFSPYEGEEVNNVKGVVTHNLDQGYFPKGFYIQSLEEDGDIGTSEGLFVVSDKEIEPGTVVSVSGMVEERKPDLPDYMSTETQMTTTQVAATEVMEMSTGADVPEPVTLAEDRPQPDEIDNDELTSFDPEEDAIDYYESMEGMRVDFNNPTISSPIDYSEVAMLPEGADVPETKAGGARLTEDDKNPERIIVDLDGYVDNDSYPATVGDTMDGSITGIVDYDFGNFQVLATEAPPELNQQDYQPGATELTRDSGKLNVATYNIENFTPEDAGQKANRIAESIADNMKQPDVIGLVEVQDNTGNEDDGTVSGEESAQTLIDAIEAAGGPTYEYSEIPPVDNAEGGEPGGNIRVGFLYNPDRVSLKDGAEKGGSEEAVAYENGDLTLNPGRVAPNSDALQGSRIPLAAEFTFQGEDVVVVLNHFNSKSGDDPLFGLEQPPERGSEEQRHAIAEEVNGFVDGILEDDPDANVVVMGDLNDFQFSKTLDILKGDDLTNMIDTLPEDEQYTYNFTGNSQVLDHILVNNDLAGSTTADILNINSDFSVAEDRASDHDPVLAQIDFGFDGWSAEEVVTYMKENLDIGYKAGDSEDSVTQDLILPNEGFDGTTISWSSSNEDVVTADGIVTRPETGTGDEVVTLTATITNGAEVQTEEVTLTIPEEAPAVDISEARALDGGMQAKVQGEITAINGSNYYIEDDTAGIVVYDENGNIDAEVGDVIEVQGATGAYYGQEQITVAYADSVMIAEADADALEPATVTGADIGEDTEAELVTLENVEITEAREYGEFTAVDGEGNTFIVDNEFTDVPVEVGDTLDSITGVVVYTFEEYKVAPRVESDLQ</sequence>
<accession>A0A1G8SB88</accession>
<evidence type="ECO:0000256" key="1">
    <source>
        <dbReference type="SAM" id="SignalP"/>
    </source>
</evidence>
<feature type="domain" description="Endonuclease/exonuclease/phosphatase" evidence="2">
    <location>
        <begin position="399"/>
        <end position="690"/>
    </location>
</feature>
<dbReference type="PANTHER" id="PTHR42834">
    <property type="entry name" value="ENDONUCLEASE/EXONUCLEASE/PHOSPHATASE FAMILY PROTEIN (AFU_ORTHOLOGUE AFUA_3G09210)"/>
    <property type="match status" value="1"/>
</dbReference>